<feature type="domain" description="Helicase ATP-binding" evidence="5">
    <location>
        <begin position="156"/>
        <end position="344"/>
    </location>
</feature>
<feature type="domain" description="Helicase C-terminal" evidence="6">
    <location>
        <begin position="372"/>
        <end position="517"/>
    </location>
</feature>
<dbReference type="InterPro" id="IPR014001">
    <property type="entry name" value="Helicase_ATP-bd"/>
</dbReference>
<dbReference type="SMART" id="SM00487">
    <property type="entry name" value="DEXDc"/>
    <property type="match status" value="1"/>
</dbReference>
<dbReference type="RefSeq" id="WP_196273110.1">
    <property type="nucleotide sequence ID" value="NZ_JADQDO010000010.1"/>
</dbReference>
<evidence type="ECO:0000256" key="3">
    <source>
        <dbReference type="ARBA" id="ARBA00023125"/>
    </source>
</evidence>
<dbReference type="Proteomes" id="UP000599312">
    <property type="component" value="Unassembled WGS sequence"/>
</dbReference>
<gene>
    <name evidence="7" type="ORF">I2H38_17220</name>
</gene>
<dbReference type="GO" id="GO:0000724">
    <property type="term" value="P:double-strand break repair via homologous recombination"/>
    <property type="evidence" value="ECO:0007669"/>
    <property type="project" value="TreeGrafter"/>
</dbReference>
<dbReference type="Pfam" id="PF00271">
    <property type="entry name" value="Helicase_C"/>
    <property type="match status" value="1"/>
</dbReference>
<dbReference type="GO" id="GO:0005524">
    <property type="term" value="F:ATP binding"/>
    <property type="evidence" value="ECO:0007669"/>
    <property type="project" value="UniProtKB-KW"/>
</dbReference>
<dbReference type="InterPro" id="IPR011545">
    <property type="entry name" value="DEAD/DEAH_box_helicase_dom"/>
</dbReference>
<evidence type="ECO:0000259" key="5">
    <source>
        <dbReference type="PROSITE" id="PS51192"/>
    </source>
</evidence>
<dbReference type="AlphaFoldDB" id="A0A931FTY6"/>
<dbReference type="PROSITE" id="PS51192">
    <property type="entry name" value="HELICASE_ATP_BIND_1"/>
    <property type="match status" value="1"/>
</dbReference>
<organism evidence="7 8">
    <name type="scientific">Microvirga alba</name>
    <dbReference type="NCBI Taxonomy" id="2791025"/>
    <lineage>
        <taxon>Bacteria</taxon>
        <taxon>Pseudomonadati</taxon>
        <taxon>Pseudomonadota</taxon>
        <taxon>Alphaproteobacteria</taxon>
        <taxon>Hyphomicrobiales</taxon>
        <taxon>Methylobacteriaceae</taxon>
        <taxon>Microvirga</taxon>
    </lineage>
</organism>
<dbReference type="GO" id="GO:0043138">
    <property type="term" value="F:3'-5' DNA helicase activity"/>
    <property type="evidence" value="ECO:0007669"/>
    <property type="project" value="TreeGrafter"/>
</dbReference>
<comment type="caution">
    <text evidence="7">The sequence shown here is derived from an EMBL/GenBank/DDBJ whole genome shotgun (WGS) entry which is preliminary data.</text>
</comment>
<protein>
    <submittedName>
        <fullName evidence="7">ATP-dependent DNA helicase RecQ</fullName>
    </submittedName>
</protein>
<dbReference type="SMART" id="SM00490">
    <property type="entry name" value="HELICc"/>
    <property type="match status" value="1"/>
</dbReference>
<keyword evidence="7" id="KW-0347">Helicase</keyword>
<keyword evidence="3" id="KW-0238">DNA-binding</keyword>
<dbReference type="Gene3D" id="3.40.50.300">
    <property type="entry name" value="P-loop containing nucleotide triphosphate hydrolases"/>
    <property type="match status" value="2"/>
</dbReference>
<keyword evidence="4" id="KW-0413">Isomerase</keyword>
<proteinExistence type="predicted"/>
<dbReference type="GO" id="GO:0009378">
    <property type="term" value="F:four-way junction helicase activity"/>
    <property type="evidence" value="ECO:0007669"/>
    <property type="project" value="TreeGrafter"/>
</dbReference>
<sequence length="836" mass="90728">MSLHGVEAFRAVSAVMAGRVAPDSVVIADVGLERLRRALADGTASPLDVAVLVRHVLLGEERRRGGGPKPRLPAPAGLAACAAIAGLQVEDGQLRALPWLPGWANQVVHDPALVAAAAERVRFGSEDVGPSADPCMERLGRTRYRSVGQRAAIRSALLTPPGATTAIDLPTGEGKSLVFQAIDEVGFASDSPLAAAEGVTLVVVPTVALAYDHENACRETDGEPLAYVGGSDEECRAEIRARVGKENRGLVFAAPEAACRSLRPALIDAARAGRLKAIVVDEAHLVDAWGTGFRTDFQSLSGLRRELLEAAPHDRGPRTILLSATLTPETLDTLRVLFSNPGEFRLLSAGQVRPEPEYWTASPSTADERTARVVEALCRLPRPAILYVTEVAEAKAWGKRLLDLGFRRLATFHGQTPDALRKRTLDRWRDGDLDLVVATSAFGLGIDYPHVRTVVHACVPETFDRFYQEVGRGGRDGCASVSMVIPSHRDFEVARRLNQETVISVERGLTRWKAMFEHPDATHLGGMMFRLRLDVAPGHSTEDIDLVGEQSLQWNARVLTLLARVGILRLVGAQNGVAETARPEDQEEDHATGVFETVEILETGHLLEDVWRRRVEPVRQSIWAGRQRNLGLMLEHLRSRRCPTSLLVDLYGRTSLEPICTACGLCRSDASVKKPSVLRREPAPCWSAPILRGALGAMTSGGGDVVLTYRNSDNGLAARRRWANAFTSFWRGGLRALVLVGDPPDIFERAMEGLRKVPVFVAASNGAVPPRLPTGPRVVLVAPGRTVLLSSNAPGSATRLLIVPDNMQDMERPGEFALERFSGLVLDLDSFLARLH</sequence>
<evidence type="ECO:0000256" key="4">
    <source>
        <dbReference type="ARBA" id="ARBA00023235"/>
    </source>
</evidence>
<dbReference type="Pfam" id="PF00270">
    <property type="entry name" value="DEAD"/>
    <property type="match status" value="1"/>
</dbReference>
<keyword evidence="7" id="KW-0378">Hydrolase</keyword>
<dbReference type="EMBL" id="JADQDO010000010">
    <property type="protein sequence ID" value="MBF9235116.1"/>
    <property type="molecule type" value="Genomic_DNA"/>
</dbReference>
<dbReference type="GO" id="GO:0003677">
    <property type="term" value="F:DNA binding"/>
    <property type="evidence" value="ECO:0007669"/>
    <property type="project" value="UniProtKB-KW"/>
</dbReference>
<dbReference type="GO" id="GO:0005737">
    <property type="term" value="C:cytoplasm"/>
    <property type="evidence" value="ECO:0007669"/>
    <property type="project" value="TreeGrafter"/>
</dbReference>
<evidence type="ECO:0000256" key="2">
    <source>
        <dbReference type="ARBA" id="ARBA00022840"/>
    </source>
</evidence>
<dbReference type="NCBIfam" id="NF041063">
    <property type="entry name" value="DpdF"/>
    <property type="match status" value="1"/>
</dbReference>
<dbReference type="GO" id="GO:0005694">
    <property type="term" value="C:chromosome"/>
    <property type="evidence" value="ECO:0007669"/>
    <property type="project" value="TreeGrafter"/>
</dbReference>
<name>A0A931FTY6_9HYPH</name>
<keyword evidence="8" id="KW-1185">Reference proteome</keyword>
<dbReference type="PANTHER" id="PTHR13710:SF153">
    <property type="entry name" value="RECQ-LIKE DNA HELICASE BLM"/>
    <property type="match status" value="1"/>
</dbReference>
<dbReference type="SUPFAM" id="SSF52540">
    <property type="entry name" value="P-loop containing nucleoside triphosphate hydrolases"/>
    <property type="match status" value="1"/>
</dbReference>
<evidence type="ECO:0000256" key="1">
    <source>
        <dbReference type="ARBA" id="ARBA00022741"/>
    </source>
</evidence>
<dbReference type="PANTHER" id="PTHR13710">
    <property type="entry name" value="DNA HELICASE RECQ FAMILY MEMBER"/>
    <property type="match status" value="1"/>
</dbReference>
<evidence type="ECO:0000259" key="6">
    <source>
        <dbReference type="PROSITE" id="PS51194"/>
    </source>
</evidence>
<accession>A0A931FTY6</accession>
<keyword evidence="1" id="KW-0547">Nucleotide-binding</keyword>
<dbReference type="InterPro" id="IPR001650">
    <property type="entry name" value="Helicase_C-like"/>
</dbReference>
<keyword evidence="2" id="KW-0067">ATP-binding</keyword>
<dbReference type="InterPro" id="IPR027417">
    <property type="entry name" value="P-loop_NTPase"/>
</dbReference>
<reference evidence="7" key="1">
    <citation type="submission" date="2020-11" db="EMBL/GenBank/DDBJ databases">
        <authorList>
            <person name="Kim M.K."/>
        </authorList>
    </citation>
    <scope>NUCLEOTIDE SEQUENCE</scope>
    <source>
        <strain evidence="7">BT350</strain>
    </source>
</reference>
<evidence type="ECO:0000313" key="8">
    <source>
        <dbReference type="Proteomes" id="UP000599312"/>
    </source>
</evidence>
<dbReference type="PROSITE" id="PS51194">
    <property type="entry name" value="HELICASE_CTER"/>
    <property type="match status" value="1"/>
</dbReference>
<evidence type="ECO:0000313" key="7">
    <source>
        <dbReference type="EMBL" id="MBF9235116.1"/>
    </source>
</evidence>